<dbReference type="SUPFAM" id="SSF56047">
    <property type="entry name" value="Ribosomal protein S8"/>
    <property type="match status" value="1"/>
</dbReference>
<accession>Q9AIF3</accession>
<sequence>MITLINNIIRLINSYNSGKNICICIYSKISMLLLGILIEKKIIKSFFVLLFKNKKKIFVIIKTIILIKLFSKPSNKRYIKNKYLKRIEFNNGLIISTNIGLLTIRECLKLKIGGKIFFSII</sequence>
<dbReference type="EMBL" id="AF274444">
    <property type="protein sequence ID" value="AAK17093.1"/>
    <property type="molecule type" value="Genomic_DNA"/>
</dbReference>
<dbReference type="InterPro" id="IPR000630">
    <property type="entry name" value="Ribosomal_uS8"/>
</dbReference>
<evidence type="ECO:0000313" key="8">
    <source>
        <dbReference type="EMBL" id="AAK17093.1"/>
    </source>
</evidence>
<dbReference type="InterPro" id="IPR035987">
    <property type="entry name" value="Ribosomal_uS8_sf"/>
</dbReference>
<dbReference type="GO" id="GO:0005840">
    <property type="term" value="C:ribosome"/>
    <property type="evidence" value="ECO:0007669"/>
    <property type="project" value="UniProtKB-KW"/>
</dbReference>
<reference evidence="8" key="1">
    <citation type="journal article" date="2001" name="J. Bacteriol.">
        <title>Degenerative minimalism in the genome of a psyllid endosymbiont.</title>
        <authorList>
            <person name="Clark M.A."/>
            <person name="Baumann L."/>
            <person name="Thao M.L."/>
            <person name="Moran N.A."/>
            <person name="Baumann P."/>
        </authorList>
    </citation>
    <scope>NUCLEOTIDE SEQUENCE</scope>
</reference>
<comment type="subunit">
    <text evidence="6">Part of the 30S ribosomal subunit. Contacts proteins S5 and S12.</text>
</comment>
<evidence type="ECO:0000256" key="3">
    <source>
        <dbReference type="ARBA" id="ARBA00023274"/>
    </source>
</evidence>
<dbReference type="GO" id="GO:0003735">
    <property type="term" value="F:structural constituent of ribosome"/>
    <property type="evidence" value="ECO:0007669"/>
    <property type="project" value="InterPro"/>
</dbReference>
<gene>
    <name evidence="8" type="primary">rpS8</name>
</gene>
<keyword evidence="7" id="KW-1133">Transmembrane helix</keyword>
<dbReference type="Pfam" id="PF00410">
    <property type="entry name" value="Ribosomal_S8"/>
    <property type="match status" value="1"/>
</dbReference>
<feature type="transmembrane region" description="Helical" evidence="7">
    <location>
        <begin position="21"/>
        <end position="38"/>
    </location>
</feature>
<organism evidence="8">
    <name type="scientific">Carsonella ruddii</name>
    <dbReference type="NCBI Taxonomy" id="114186"/>
    <lineage>
        <taxon>Bacteria</taxon>
        <taxon>Pseudomonadati</taxon>
        <taxon>Pseudomonadota</taxon>
        <taxon>Gammaproteobacteria</taxon>
        <taxon>Oceanospirillales</taxon>
        <taxon>Halomonadaceae</taxon>
        <taxon>Zymobacter group</taxon>
        <taxon>Candidatus Carsonella</taxon>
    </lineage>
</organism>
<evidence type="ECO:0000256" key="6">
    <source>
        <dbReference type="ARBA" id="ARBA00046740"/>
    </source>
</evidence>
<protein>
    <recommendedName>
        <fullName evidence="4">Small ribosomal subunit protein uS8</fullName>
    </recommendedName>
    <alternativeName>
        <fullName evidence="5">30S ribosomal protein S8</fullName>
    </alternativeName>
</protein>
<dbReference type="AlphaFoldDB" id="Q9AIF3"/>
<keyword evidence="7" id="KW-0472">Membrane</keyword>
<evidence type="ECO:0000256" key="5">
    <source>
        <dbReference type="ARBA" id="ARBA00035525"/>
    </source>
</evidence>
<keyword evidence="7" id="KW-0812">Transmembrane</keyword>
<evidence type="ECO:0000256" key="1">
    <source>
        <dbReference type="ARBA" id="ARBA00006471"/>
    </source>
</evidence>
<dbReference type="GO" id="GO:1990904">
    <property type="term" value="C:ribonucleoprotein complex"/>
    <property type="evidence" value="ECO:0007669"/>
    <property type="project" value="UniProtKB-KW"/>
</dbReference>
<evidence type="ECO:0000256" key="2">
    <source>
        <dbReference type="ARBA" id="ARBA00022980"/>
    </source>
</evidence>
<comment type="similarity">
    <text evidence="1">Belongs to the universal ribosomal protein uS8 family.</text>
</comment>
<keyword evidence="3" id="KW-0687">Ribonucleoprotein</keyword>
<keyword evidence="2 8" id="KW-0689">Ribosomal protein</keyword>
<evidence type="ECO:0000256" key="7">
    <source>
        <dbReference type="SAM" id="Phobius"/>
    </source>
</evidence>
<dbReference type="Gene3D" id="3.30.1490.10">
    <property type="match status" value="1"/>
</dbReference>
<evidence type="ECO:0000256" key="4">
    <source>
        <dbReference type="ARBA" id="ARBA00035258"/>
    </source>
</evidence>
<dbReference type="GO" id="GO:0006412">
    <property type="term" value="P:translation"/>
    <property type="evidence" value="ECO:0007669"/>
    <property type="project" value="InterPro"/>
</dbReference>
<name>Q9AIF3_CARRU</name>
<proteinExistence type="inferred from homology"/>